<dbReference type="InterPro" id="IPR036397">
    <property type="entry name" value="RNaseH_sf"/>
</dbReference>
<comment type="caution">
    <text evidence="16">The sequence shown here is derived from an EMBL/GenBank/DDBJ whole genome shotgun (WGS) entry which is preliminary data.</text>
</comment>
<dbReference type="InterPro" id="IPR039537">
    <property type="entry name" value="Retrotran_Ty1/copia-like"/>
</dbReference>
<feature type="domain" description="Integrase catalytic" evidence="15">
    <location>
        <begin position="203"/>
        <end position="329"/>
    </location>
</feature>
<evidence type="ECO:0000313" key="16">
    <source>
        <dbReference type="EMBL" id="MBW0510198.1"/>
    </source>
</evidence>
<gene>
    <name evidence="16" type="ORF">O181_049913</name>
</gene>
<keyword evidence="5" id="KW-0255">Endonuclease</keyword>
<keyword evidence="8" id="KW-0694">RNA-binding</keyword>
<keyword evidence="11" id="KW-0808">Transferase</keyword>
<evidence type="ECO:0000256" key="10">
    <source>
        <dbReference type="ARBA" id="ARBA00022918"/>
    </source>
</evidence>
<dbReference type="GO" id="GO:0016787">
    <property type="term" value="F:hydrolase activity"/>
    <property type="evidence" value="ECO:0007669"/>
    <property type="project" value="UniProtKB-KW"/>
</dbReference>
<dbReference type="Proteomes" id="UP000765509">
    <property type="component" value="Unassembled WGS sequence"/>
</dbReference>
<reference evidence="16" key="1">
    <citation type="submission" date="2021-03" db="EMBL/GenBank/DDBJ databases">
        <title>Draft genome sequence of rust myrtle Austropuccinia psidii MF-1, a brazilian biotype.</title>
        <authorList>
            <person name="Quecine M.C."/>
            <person name="Pachon D.M.R."/>
            <person name="Bonatelli M.L."/>
            <person name="Correr F.H."/>
            <person name="Franceschini L.M."/>
            <person name="Leite T.F."/>
            <person name="Margarido G.R.A."/>
            <person name="Almeida C.A."/>
            <person name="Ferrarezi J.A."/>
            <person name="Labate C.A."/>
        </authorList>
    </citation>
    <scope>NUCLEOTIDE SEQUENCE</scope>
    <source>
        <strain evidence="16">MF-1</strain>
    </source>
</reference>
<evidence type="ECO:0000256" key="1">
    <source>
        <dbReference type="ARBA" id="ARBA00022578"/>
    </source>
</evidence>
<keyword evidence="1" id="KW-0815">Transposition</keyword>
<keyword evidence="10" id="KW-0695">RNA-directed DNA polymerase</keyword>
<evidence type="ECO:0000313" key="17">
    <source>
        <dbReference type="Proteomes" id="UP000765509"/>
    </source>
</evidence>
<sequence>MDAVSIVVPNELISYSLLGKLGGNLHLNVALHSNLSNHTNNKKETSSSSLVTTYDEPHKIVFYCSQVKYNIRCTTHKKEECWVENPHLRPSPQKKKRKNNPLAHLSTAPAHTTIGGDLTPDQNQVVIDCGATHHMFSSPTFFCNPLVDIKSKFCDRRCTESSLCLWTSHTVLKALGLPDQKSPSFTCDTNKSHRLPFSHHFEPVSHPLDAIHLYLIGPISPESISGFKFFLTIVDQASSYKIVMFLKRKSDSFDQFLVAKNYMENWHSKKVRKIISIRGGKFLNQKLSDLADENGIIQILSPPETPEDNGYSERATRTILQKARCLINS</sequence>
<keyword evidence="11" id="KW-0239">DNA-directed DNA polymerase</keyword>
<organism evidence="16 17">
    <name type="scientific">Austropuccinia psidii MF-1</name>
    <dbReference type="NCBI Taxonomy" id="1389203"/>
    <lineage>
        <taxon>Eukaryota</taxon>
        <taxon>Fungi</taxon>
        <taxon>Dikarya</taxon>
        <taxon>Basidiomycota</taxon>
        <taxon>Pucciniomycotina</taxon>
        <taxon>Pucciniomycetes</taxon>
        <taxon>Pucciniales</taxon>
        <taxon>Sphaerophragmiaceae</taxon>
        <taxon>Austropuccinia</taxon>
    </lineage>
</organism>
<evidence type="ECO:0000256" key="13">
    <source>
        <dbReference type="ARBA" id="ARBA00048173"/>
    </source>
</evidence>
<keyword evidence="9" id="KW-0229">DNA integration</keyword>
<dbReference type="PANTHER" id="PTHR42648">
    <property type="entry name" value="TRANSPOSASE, PUTATIVE-RELATED"/>
    <property type="match status" value="1"/>
</dbReference>
<dbReference type="GO" id="GO:0015074">
    <property type="term" value="P:DNA integration"/>
    <property type="evidence" value="ECO:0007669"/>
    <property type="project" value="UniProtKB-KW"/>
</dbReference>
<evidence type="ECO:0000256" key="5">
    <source>
        <dbReference type="ARBA" id="ARBA00022759"/>
    </source>
</evidence>
<dbReference type="Gene3D" id="3.30.420.10">
    <property type="entry name" value="Ribonuclease H-like superfamily/Ribonuclease H"/>
    <property type="match status" value="1"/>
</dbReference>
<evidence type="ECO:0000256" key="9">
    <source>
        <dbReference type="ARBA" id="ARBA00022908"/>
    </source>
</evidence>
<dbReference type="GO" id="GO:0032196">
    <property type="term" value="P:transposition"/>
    <property type="evidence" value="ECO:0007669"/>
    <property type="project" value="UniProtKB-KW"/>
</dbReference>
<dbReference type="GO" id="GO:0003964">
    <property type="term" value="F:RNA-directed DNA polymerase activity"/>
    <property type="evidence" value="ECO:0007669"/>
    <property type="project" value="UniProtKB-KW"/>
</dbReference>
<comment type="catalytic activity">
    <reaction evidence="14">
        <text>DNA(n) + a 2'-deoxyribonucleoside 5'-triphosphate = DNA(n+1) + diphosphate</text>
        <dbReference type="Rhea" id="RHEA:22508"/>
        <dbReference type="Rhea" id="RHEA-COMP:17339"/>
        <dbReference type="Rhea" id="RHEA-COMP:17340"/>
        <dbReference type="ChEBI" id="CHEBI:33019"/>
        <dbReference type="ChEBI" id="CHEBI:61560"/>
        <dbReference type="ChEBI" id="CHEBI:173112"/>
        <dbReference type="EC" id="2.7.7.7"/>
    </reaction>
</comment>
<keyword evidence="3" id="KW-0540">Nuclease</keyword>
<keyword evidence="12" id="KW-0233">DNA recombination</keyword>
<evidence type="ECO:0000259" key="15">
    <source>
        <dbReference type="PROSITE" id="PS50994"/>
    </source>
</evidence>
<dbReference type="GO" id="GO:0006310">
    <property type="term" value="P:DNA recombination"/>
    <property type="evidence" value="ECO:0007669"/>
    <property type="project" value="UniProtKB-KW"/>
</dbReference>
<dbReference type="AlphaFoldDB" id="A0A9Q3DYD3"/>
<evidence type="ECO:0000256" key="2">
    <source>
        <dbReference type="ARBA" id="ARBA00022695"/>
    </source>
</evidence>
<dbReference type="GO" id="GO:0003723">
    <property type="term" value="F:RNA binding"/>
    <property type="evidence" value="ECO:0007669"/>
    <property type="project" value="UniProtKB-KW"/>
</dbReference>
<keyword evidence="2" id="KW-0548">Nucleotidyltransferase</keyword>
<dbReference type="SUPFAM" id="SSF53098">
    <property type="entry name" value="Ribonuclease H-like"/>
    <property type="match status" value="1"/>
</dbReference>
<evidence type="ECO:0000256" key="8">
    <source>
        <dbReference type="ARBA" id="ARBA00022884"/>
    </source>
</evidence>
<keyword evidence="17" id="KW-1185">Reference proteome</keyword>
<evidence type="ECO:0000256" key="4">
    <source>
        <dbReference type="ARBA" id="ARBA00022723"/>
    </source>
</evidence>
<dbReference type="PANTHER" id="PTHR42648:SF11">
    <property type="entry name" value="TRANSPOSON TY4-P GAG-POL POLYPROTEIN"/>
    <property type="match status" value="1"/>
</dbReference>
<keyword evidence="4" id="KW-0479">Metal-binding</keyword>
<accession>A0A9Q3DYD3</accession>
<dbReference type="InterPro" id="IPR012337">
    <property type="entry name" value="RNaseH-like_sf"/>
</dbReference>
<comment type="catalytic activity">
    <reaction evidence="13">
        <text>DNA(n) + a 2'-deoxyribonucleoside 5'-triphosphate = DNA(n+1) + diphosphate</text>
        <dbReference type="Rhea" id="RHEA:22508"/>
        <dbReference type="Rhea" id="RHEA-COMP:17339"/>
        <dbReference type="Rhea" id="RHEA-COMP:17340"/>
        <dbReference type="ChEBI" id="CHEBI:33019"/>
        <dbReference type="ChEBI" id="CHEBI:61560"/>
        <dbReference type="ChEBI" id="CHEBI:173112"/>
        <dbReference type="EC" id="2.7.7.49"/>
    </reaction>
</comment>
<evidence type="ECO:0000256" key="12">
    <source>
        <dbReference type="ARBA" id="ARBA00023172"/>
    </source>
</evidence>
<dbReference type="GO" id="GO:0003887">
    <property type="term" value="F:DNA-directed DNA polymerase activity"/>
    <property type="evidence" value="ECO:0007669"/>
    <property type="project" value="UniProtKB-KW"/>
</dbReference>
<evidence type="ECO:0000256" key="11">
    <source>
        <dbReference type="ARBA" id="ARBA00022932"/>
    </source>
</evidence>
<dbReference type="GO" id="GO:0046872">
    <property type="term" value="F:metal ion binding"/>
    <property type="evidence" value="ECO:0007669"/>
    <property type="project" value="UniProtKB-KW"/>
</dbReference>
<evidence type="ECO:0000256" key="7">
    <source>
        <dbReference type="ARBA" id="ARBA00022842"/>
    </source>
</evidence>
<dbReference type="GO" id="GO:0004519">
    <property type="term" value="F:endonuclease activity"/>
    <property type="evidence" value="ECO:0007669"/>
    <property type="project" value="UniProtKB-KW"/>
</dbReference>
<keyword evidence="6" id="KW-0378">Hydrolase</keyword>
<name>A0A9Q3DYD3_9BASI</name>
<proteinExistence type="predicted"/>
<dbReference type="PROSITE" id="PS50994">
    <property type="entry name" value="INTEGRASE"/>
    <property type="match status" value="1"/>
</dbReference>
<dbReference type="InterPro" id="IPR001584">
    <property type="entry name" value="Integrase_cat-core"/>
</dbReference>
<evidence type="ECO:0000256" key="14">
    <source>
        <dbReference type="ARBA" id="ARBA00049244"/>
    </source>
</evidence>
<keyword evidence="7" id="KW-0460">Magnesium</keyword>
<protein>
    <recommendedName>
        <fullName evidence="15">Integrase catalytic domain-containing protein</fullName>
    </recommendedName>
</protein>
<dbReference type="EMBL" id="AVOT02021397">
    <property type="protein sequence ID" value="MBW0510198.1"/>
    <property type="molecule type" value="Genomic_DNA"/>
</dbReference>
<evidence type="ECO:0000256" key="6">
    <source>
        <dbReference type="ARBA" id="ARBA00022801"/>
    </source>
</evidence>
<evidence type="ECO:0000256" key="3">
    <source>
        <dbReference type="ARBA" id="ARBA00022722"/>
    </source>
</evidence>
<dbReference type="GO" id="GO:0005634">
    <property type="term" value="C:nucleus"/>
    <property type="evidence" value="ECO:0007669"/>
    <property type="project" value="UniProtKB-ARBA"/>
</dbReference>